<dbReference type="Gene3D" id="3.20.20.80">
    <property type="entry name" value="Glycosidases"/>
    <property type="match status" value="1"/>
</dbReference>
<dbReference type="PANTHER" id="PTHR32083:SF48">
    <property type="entry name" value="TRANS-GOLGI NETWORK-LOCALIZED SYP41-INTERACTING PROTEIN 1"/>
    <property type="match status" value="1"/>
</dbReference>
<dbReference type="EMBL" id="CP050919">
    <property type="protein sequence ID" value="QIX58950.1"/>
    <property type="molecule type" value="Genomic_DNA"/>
</dbReference>
<keyword evidence="1 2" id="KW-0175">Coiled coil</keyword>
<protein>
    <submittedName>
        <fullName evidence="4">Chromosome partition protein Smc</fullName>
    </submittedName>
</protein>
<dbReference type="RefSeq" id="WP_168183533.1">
    <property type="nucleotide sequence ID" value="NZ_CP050919.1"/>
</dbReference>
<evidence type="ECO:0000256" key="1">
    <source>
        <dbReference type="ARBA" id="ARBA00023054"/>
    </source>
</evidence>
<organism evidence="4 5">
    <name type="scientific">Limosilactobacillus fermentum</name>
    <name type="common">Lactobacillus fermentum</name>
    <dbReference type="NCBI Taxonomy" id="1613"/>
    <lineage>
        <taxon>Bacteria</taxon>
        <taxon>Bacillati</taxon>
        <taxon>Bacillota</taxon>
        <taxon>Bacilli</taxon>
        <taxon>Lactobacillales</taxon>
        <taxon>Lactobacillaceae</taxon>
        <taxon>Limosilactobacillus</taxon>
    </lineage>
</organism>
<evidence type="ECO:0000313" key="5">
    <source>
        <dbReference type="Proteomes" id="UP000503169"/>
    </source>
</evidence>
<proteinExistence type="predicted"/>
<dbReference type="SUPFAM" id="SSF51445">
    <property type="entry name" value="(Trans)glycosidases"/>
    <property type="match status" value="1"/>
</dbReference>
<dbReference type="PROSITE" id="PS51688">
    <property type="entry name" value="ICA"/>
    <property type="match status" value="1"/>
</dbReference>
<dbReference type="SUPFAM" id="SSF57997">
    <property type="entry name" value="Tropomyosin"/>
    <property type="match status" value="1"/>
</dbReference>
<dbReference type="Gene3D" id="1.10.287.1490">
    <property type="match status" value="1"/>
</dbReference>
<dbReference type="InterPro" id="IPR012892">
    <property type="entry name" value="Gp58"/>
</dbReference>
<dbReference type="GO" id="GO:0005856">
    <property type="term" value="C:cytoskeleton"/>
    <property type="evidence" value="ECO:0007669"/>
    <property type="project" value="TreeGrafter"/>
</dbReference>
<sequence>MVQTLNFINLSSQQAPNDVDWTGLVNSGVQGVLIRLGHGIIRDPCASGHIAKAKQYGLYWHGYHTYEGVVNEPQFTIKNATELGLSTSQYYFVDLTKSSDPFNDYYALHATWLSQGYSTGLLISNEDYLSKFNNSEVIASGTLRWLISDTEPADYDVWQYSSEGTVGTSSAKVGLNFAKTDKLKYNLNTTLTGADISKDPYNPQTPVGGAYIGWGYDTTGLGGGKTIGYSTNGKNFYALIGPDGLVVRKSDGNRIYGTIADQIDSAISANVIPAKSAADSAVAYANDAIEKSKVNSQAIDDINSAVSDAASDAAVARSDGLRAWNAAQSNVNLIDLNYASASASISSARTEAIAAANEAKASASAAQADIVAVRSDVAAVQAEVTGFDPLLKSAQSDAGKALAQIADTANTLSETKVALTSDVAVAKNLANAAQTTANNAVESAGENAKALTSQANALSDARKAMDSDIANAKELANAAQTTADSAVKSASSVANDLAAVASQTKANTNGITKVTSDVGLLQTTVADNSGNISTIQETTKQIQQAVSDNAGNITVAKQTADSAATVASDAKSNATIAVQTASKASVTAKNAQGDAATAMVTAQGAVTQASDAKSNATIAIQTASEASLTATNAQGDASIAKQTASETSTQIKTAQGDISKLQTRAETIEASVANNSGAIADVQATANQLKASVSDNSGAIVVAKQTADSAVTVASDASSNATVAIQTASQASVTANNASGQAASAVLTANGAMTTASNAKSDATVAIQTASGASLTAINAQSDATVAKQTASEAKVQASNAESDFAQISIRANKIEANVATNSGAIASVQQTANGLTTTVGKVDDRVKTIEDNINWTIKTGALDMDTLTTTQNIYYRDTNLKNADGETGWAYIQVVSMGERVTQTVWHDRSSIQHTRTGAVSGSSYNWDAWNKVATYSQVAEVKQTIDGITTTINDPKTGLNATYQTAAGNATTISNAQGDIAKLKTRADGFDTEFATANGNISKLQTDASGTKQTLTNAKSDIAVLQSRADGLDAKYADAAGDINTLKANASGFSQTLVDVKGDISTLQATATGFKNTLTDAQGNISTLQSDVSGLKKTTSDNAGNIATLQADAKTLTNQMSSAQGDISTLKQTASDFSSKVSGMETSLANANNRLDNLKVGTSNLLHHSDTFDGWGKGNSVTVTSNKYLNGTIAVLGNNEIGGGNKIWASLDGPYDNQPVTWTVYAKADNAGDKLHTELWGGGGYTDQPLTNNWQVYQFTGQRNVAQPYFYFWGRRGNKGNIYVALPFAVVGNAIGTWEPNSADIADKITANTTAIEQNKNAITLKADQTTVDKTNGTVQQLQSQLKVQADQIASKVSSSDLDARNYATQTYTQTQIKQTSDSWNANLTKLKNDTQTALTNLSIGVEGVQAQVYNSDGSSKITQLSNLIATKVSQGDYNSQITQLKNDINLRVTKGDVISQINQEAGGDTLIQVSNGKKSLILDANNTIITGKAWIPDAAISSISADKIMLGSSALYNSDGTLNLVNESGNLKALIQVKQGLVQDTTQSIISFSSDYNNRAFSVTPVGATITPTLFFERYDQTAGHWLGFTRNEVRRDGLMFHTWDDEGERFFVGCHARFDRNISVDGTISQGTWNGTSGKPEAGILTIKSGNTIWSGSDFLAIGDHLSNSFTNVMARSFSQQSTLSAKTNIETVDPKDALDLVNQTDIRSYQYKSDVAQGKTKRYTSLIIDDVNDVSKYYAPDEFINEKRTGRDDGSAVGYLFLAVKELTRRIKNLEDKLHG</sequence>
<dbReference type="Pfam" id="PF07902">
    <property type="entry name" value="Gp58"/>
    <property type="match status" value="1"/>
</dbReference>
<dbReference type="Proteomes" id="UP000503169">
    <property type="component" value="Chromosome"/>
</dbReference>
<evidence type="ECO:0000259" key="3">
    <source>
        <dbReference type="PROSITE" id="PS51688"/>
    </source>
</evidence>
<reference evidence="4 5" key="1">
    <citation type="submission" date="2020-04" db="EMBL/GenBank/DDBJ databases">
        <title>Novel strain L. Fermentum HFD1 producer antibacterial peptides.</title>
        <authorList>
            <person name="Ozhegov G.D."/>
            <person name="Pavlova A.S."/>
            <person name="Zhuravleva D.E."/>
            <person name="Gogoleva N.V."/>
            <person name="Shagimardanova E.I."/>
            <person name="Markelova M.I."/>
            <person name="Yarullina D.R."/>
            <person name="Kayumov A.R."/>
        </authorList>
    </citation>
    <scope>NUCLEOTIDE SEQUENCE [LARGE SCALE GENOMIC DNA]</scope>
    <source>
        <strain evidence="4 5">HFD1</strain>
    </source>
</reference>
<dbReference type="InterPro" id="IPR017853">
    <property type="entry name" value="GH"/>
</dbReference>
<dbReference type="Pfam" id="PF13884">
    <property type="entry name" value="Peptidase_S74"/>
    <property type="match status" value="1"/>
</dbReference>
<evidence type="ECO:0000313" key="4">
    <source>
        <dbReference type="EMBL" id="QIX58950.1"/>
    </source>
</evidence>
<feature type="coiled-coil region" evidence="2">
    <location>
        <begin position="1108"/>
        <end position="1135"/>
    </location>
</feature>
<dbReference type="Gene3D" id="1.20.5.340">
    <property type="match status" value="1"/>
</dbReference>
<name>A0AAJ4GG11_LIMFE</name>
<gene>
    <name evidence="4" type="primary">smc_3</name>
    <name evidence="4" type="ORF">HCY95_01389</name>
</gene>
<feature type="domain" description="Peptidase S74" evidence="3">
    <location>
        <begin position="1686"/>
        <end position="1783"/>
    </location>
</feature>
<dbReference type="PANTHER" id="PTHR32083">
    <property type="entry name" value="CILIA AND FLAGELLA-ASSOCIATED PROTEIN 58-RELATED"/>
    <property type="match status" value="1"/>
</dbReference>
<dbReference type="InterPro" id="IPR030392">
    <property type="entry name" value="S74_ICA"/>
</dbReference>
<accession>A0AAJ4GG11</accession>
<evidence type="ECO:0000256" key="2">
    <source>
        <dbReference type="SAM" id="Coils"/>
    </source>
</evidence>